<evidence type="ECO:0000313" key="14">
    <source>
        <dbReference type="Proteomes" id="UP000068603"/>
    </source>
</evidence>
<evidence type="ECO:0000256" key="1">
    <source>
        <dbReference type="ARBA" id="ARBA00001049"/>
    </source>
</evidence>
<dbReference type="PANTHER" id="PTHR43199:SF1">
    <property type="entry name" value="GLUTATHIONE HYDROLASE PROENZYME"/>
    <property type="match status" value="1"/>
</dbReference>
<organism evidence="13">
    <name type="scientific">Burkholderia stagnalis</name>
    <dbReference type="NCBI Taxonomy" id="1503054"/>
    <lineage>
        <taxon>Bacteria</taxon>
        <taxon>Pseudomonadati</taxon>
        <taxon>Pseudomonadota</taxon>
        <taxon>Betaproteobacteria</taxon>
        <taxon>Burkholderiales</taxon>
        <taxon>Burkholderiaceae</taxon>
        <taxon>Burkholderia</taxon>
        <taxon>Burkholderia cepacia complex</taxon>
    </lineage>
</organism>
<comment type="catalytic activity">
    <reaction evidence="2 11">
        <text>glutathione + H2O = L-cysteinylglycine + L-glutamate</text>
        <dbReference type="Rhea" id="RHEA:28807"/>
        <dbReference type="ChEBI" id="CHEBI:15377"/>
        <dbReference type="ChEBI" id="CHEBI:29985"/>
        <dbReference type="ChEBI" id="CHEBI:57925"/>
        <dbReference type="ChEBI" id="CHEBI:61694"/>
        <dbReference type="EC" id="3.4.19.13"/>
    </reaction>
</comment>
<evidence type="ECO:0000313" key="13">
    <source>
        <dbReference type="EMBL" id="KWA55839.1"/>
    </source>
</evidence>
<dbReference type="EC" id="2.3.2.2" evidence="11"/>
<comment type="catalytic activity">
    <reaction evidence="8 11">
        <text>an N-terminal (5-L-glutamyl)-[peptide] + an alpha-amino acid = 5-L-glutamyl amino acid + an N-terminal L-alpha-aminoacyl-[peptide]</text>
        <dbReference type="Rhea" id="RHEA:23904"/>
        <dbReference type="Rhea" id="RHEA-COMP:9780"/>
        <dbReference type="Rhea" id="RHEA-COMP:9795"/>
        <dbReference type="ChEBI" id="CHEBI:77644"/>
        <dbReference type="ChEBI" id="CHEBI:78597"/>
        <dbReference type="ChEBI" id="CHEBI:78599"/>
        <dbReference type="ChEBI" id="CHEBI:78608"/>
        <dbReference type="EC" id="2.3.2.2"/>
    </reaction>
</comment>
<dbReference type="PRINTS" id="PR01210">
    <property type="entry name" value="GGTRANSPTASE"/>
</dbReference>
<comment type="similarity">
    <text evidence="3 11">Belongs to the gamma-glutamyltransferase family.</text>
</comment>
<evidence type="ECO:0000256" key="9">
    <source>
        <dbReference type="PIRSR" id="PIRSR600101-1"/>
    </source>
</evidence>
<dbReference type="Gene3D" id="1.10.246.130">
    <property type="match status" value="1"/>
</dbReference>
<dbReference type="InterPro" id="IPR055262">
    <property type="entry name" value="GGT_CS"/>
</dbReference>
<dbReference type="STRING" id="1503054.WT74_03855"/>
<dbReference type="Pfam" id="PF01019">
    <property type="entry name" value="G_glu_transpept"/>
    <property type="match status" value="1"/>
</dbReference>
<dbReference type="UniPathway" id="UPA00204"/>
<name>A0A125JB66_9BURK</name>
<evidence type="ECO:0000256" key="3">
    <source>
        <dbReference type="ARBA" id="ARBA00009381"/>
    </source>
</evidence>
<feature type="binding site" evidence="10">
    <location>
        <position position="425"/>
    </location>
    <ligand>
        <name>L-glutamate</name>
        <dbReference type="ChEBI" id="CHEBI:29985"/>
    </ligand>
</feature>
<dbReference type="InterPro" id="IPR000101">
    <property type="entry name" value="GGT_peptidase"/>
</dbReference>
<evidence type="ECO:0000256" key="12">
    <source>
        <dbReference type="SAM" id="MobiDB-lite"/>
    </source>
</evidence>
<keyword evidence="11" id="KW-0317">Glutathione biosynthesis</keyword>
<gene>
    <name evidence="13" type="ORF">WT44_26165</name>
</gene>
<dbReference type="SUPFAM" id="SSF56235">
    <property type="entry name" value="N-terminal nucleophile aminohydrolases (Ntn hydrolases)"/>
    <property type="match status" value="1"/>
</dbReference>
<feature type="binding site" evidence="10">
    <location>
        <position position="476"/>
    </location>
    <ligand>
        <name>L-glutamate</name>
        <dbReference type="ChEBI" id="CHEBI:29985"/>
    </ligand>
</feature>
<dbReference type="EMBL" id="LPHB01000071">
    <property type="protein sequence ID" value="KWA55839.1"/>
    <property type="molecule type" value="Genomic_DNA"/>
</dbReference>
<dbReference type="InterPro" id="IPR043137">
    <property type="entry name" value="GGT_ssub_C"/>
</dbReference>
<dbReference type="GO" id="GO:0036374">
    <property type="term" value="F:glutathione hydrolase activity"/>
    <property type="evidence" value="ECO:0007669"/>
    <property type="project" value="UniProtKB-UniRule"/>
</dbReference>
<dbReference type="GO" id="GO:0103068">
    <property type="term" value="F:leukotriene C4 gamma-glutamyl transferase activity"/>
    <property type="evidence" value="ECO:0007669"/>
    <property type="project" value="UniProtKB-EC"/>
</dbReference>
<feature type="binding site" evidence="10">
    <location>
        <begin position="401"/>
        <end position="403"/>
    </location>
    <ligand>
        <name>L-glutamate</name>
        <dbReference type="ChEBI" id="CHEBI:29985"/>
    </ligand>
</feature>
<keyword evidence="4 11" id="KW-0808">Transferase</keyword>
<dbReference type="PROSITE" id="PS00462">
    <property type="entry name" value="G_GLU_TRANSPEPTIDASE"/>
    <property type="match status" value="1"/>
</dbReference>
<dbReference type="GO" id="GO:0006750">
    <property type="term" value="P:glutathione biosynthetic process"/>
    <property type="evidence" value="ECO:0007669"/>
    <property type="project" value="UniProtKB-KW"/>
</dbReference>
<evidence type="ECO:0000256" key="7">
    <source>
        <dbReference type="ARBA" id="ARBA00023315"/>
    </source>
</evidence>
<evidence type="ECO:0000256" key="11">
    <source>
        <dbReference type="RuleBase" id="RU368036"/>
    </source>
</evidence>
<proteinExistence type="inferred from homology"/>
<keyword evidence="6 11" id="KW-0865">Zymogen</keyword>
<keyword evidence="5 11" id="KW-0378">Hydrolase</keyword>
<comment type="pathway">
    <text evidence="11">Sulfur metabolism; glutathione metabolism.</text>
</comment>
<comment type="catalytic activity">
    <reaction evidence="1 11">
        <text>an S-substituted glutathione + H2O = an S-substituted L-cysteinylglycine + L-glutamate</text>
        <dbReference type="Rhea" id="RHEA:59468"/>
        <dbReference type="ChEBI" id="CHEBI:15377"/>
        <dbReference type="ChEBI" id="CHEBI:29985"/>
        <dbReference type="ChEBI" id="CHEBI:90779"/>
        <dbReference type="ChEBI" id="CHEBI:143103"/>
        <dbReference type="EC" id="3.4.19.13"/>
    </reaction>
</comment>
<feature type="active site" description="Nucleophile" evidence="9">
    <location>
        <position position="383"/>
    </location>
</feature>
<keyword evidence="7 11" id="KW-0012">Acyltransferase</keyword>
<comment type="subunit">
    <text evidence="11">This enzyme consists of two polypeptide chains, which are synthesized in precursor form from a single polypeptide.</text>
</comment>
<protein>
    <recommendedName>
        <fullName evidence="11">Glutathione hydrolase proenzyme</fullName>
        <ecNumber evidence="11">2.3.2.2</ecNumber>
        <ecNumber evidence="11">3.4.19.13</ecNumber>
    </recommendedName>
    <component>
        <recommendedName>
            <fullName evidence="11">Glutathione hydrolase large chain</fullName>
        </recommendedName>
    </component>
    <component>
        <recommendedName>
            <fullName evidence="11">Glutathione hydrolase small chain</fullName>
        </recommendedName>
    </component>
</protein>
<evidence type="ECO:0000256" key="4">
    <source>
        <dbReference type="ARBA" id="ARBA00022679"/>
    </source>
</evidence>
<accession>A0A125JB66</accession>
<feature type="compositionally biased region" description="Basic and acidic residues" evidence="12">
    <location>
        <begin position="9"/>
        <end position="27"/>
    </location>
</feature>
<dbReference type="InterPro" id="IPR043138">
    <property type="entry name" value="GGT_lsub"/>
</dbReference>
<dbReference type="InterPro" id="IPR029055">
    <property type="entry name" value="Ntn_hydrolases_N"/>
</dbReference>
<feature type="region of interest" description="Disordered" evidence="12">
    <location>
        <begin position="1"/>
        <end position="27"/>
    </location>
</feature>
<dbReference type="GO" id="GO:0006751">
    <property type="term" value="P:glutathione catabolic process"/>
    <property type="evidence" value="ECO:0007669"/>
    <property type="project" value="UniProtKB-UniRule"/>
</dbReference>
<dbReference type="EC" id="3.4.19.13" evidence="11"/>
<sequence length="574" mass="62928">MKITNKKPTQRERDYDARAREAAEESQRVVRKMKQEVGARQPQVLKAGAVAAPDVYSAHEAEAVLAEGGNAVDAAVAAAFVLAVTYPEAGNIGGGGFMNIHYDGSPYFLDYRECAPANARRDMYLDEAGEVVPGMCVVGRHSVAVPGTVRGLWDAHRRFGSLPWRRLVAPAIRYAKLGFIVHRQLIERRDVMLADFEGKTNFTQFFGKMEEGGVFRQPDLANTLERIARYGVGEFYLGVTADLLVKQLTDLDVPITKDDLRQYRTIWRKPLVADWNGYQVVTAPPPSSGGIGLLQLLKMKDVLSAAFAGIEHNSTQYVHLFAEMSKRVFADRAEYLGDPAFQEMPVDALLHPAYIRRRAAEVDLATPTPVDAVQPGLEESEETTHFSIVDKFGNAVSNTYTLNSKFGSGIVVEGAGFLLNNDMDDFSAKPGAANRFDLVGTDANAIAPGKRMLSSMTPTILTKDGRVSIVIGTPGGSRIFGSIFQVLSNLHSFDMSLAKAVAKMRVHHQLLPVNTVYWEPYAPIEGALADELLARGYNLRPRFTNGDIQVIRVNGDMPEAASDPRARGTVRLAN</sequence>
<feature type="binding site" evidence="10">
    <location>
        <position position="112"/>
    </location>
    <ligand>
        <name>L-glutamate</name>
        <dbReference type="ChEBI" id="CHEBI:29985"/>
    </ligand>
</feature>
<dbReference type="Gene3D" id="3.60.20.40">
    <property type="match status" value="1"/>
</dbReference>
<dbReference type="NCBIfam" id="TIGR00066">
    <property type="entry name" value="g_glut_trans"/>
    <property type="match status" value="1"/>
</dbReference>
<comment type="PTM">
    <text evidence="11">Cleaved by autocatalysis into a large and a small subunit.</text>
</comment>
<dbReference type="InterPro" id="IPR051792">
    <property type="entry name" value="GGT_bact"/>
</dbReference>
<evidence type="ECO:0000256" key="10">
    <source>
        <dbReference type="PIRSR" id="PIRSR600101-2"/>
    </source>
</evidence>
<comment type="caution">
    <text evidence="13">The sequence shown here is derived from an EMBL/GenBank/DDBJ whole genome shotgun (WGS) entry which is preliminary data.</text>
</comment>
<evidence type="ECO:0000256" key="6">
    <source>
        <dbReference type="ARBA" id="ARBA00023145"/>
    </source>
</evidence>
<dbReference type="PANTHER" id="PTHR43199">
    <property type="entry name" value="GLUTATHIONE HYDROLASE"/>
    <property type="match status" value="1"/>
</dbReference>
<feature type="binding site" evidence="10">
    <location>
        <begin position="454"/>
        <end position="455"/>
    </location>
    <ligand>
        <name>L-glutamate</name>
        <dbReference type="ChEBI" id="CHEBI:29985"/>
    </ligand>
</feature>
<reference evidence="13 14" key="1">
    <citation type="submission" date="2015-11" db="EMBL/GenBank/DDBJ databases">
        <title>Expanding the genomic diversity of Burkholderia species for the development of highly accurate diagnostics.</title>
        <authorList>
            <person name="Sahl J."/>
            <person name="Keim P."/>
            <person name="Wagner D."/>
        </authorList>
    </citation>
    <scope>NUCLEOTIDE SEQUENCE [LARGE SCALE GENOMIC DNA]</scope>
    <source>
        <strain evidence="13 14">MSMB1960WGS</strain>
    </source>
</reference>
<evidence type="ECO:0000256" key="2">
    <source>
        <dbReference type="ARBA" id="ARBA00001089"/>
    </source>
</evidence>
<dbReference type="Proteomes" id="UP000068603">
    <property type="component" value="Unassembled WGS sequence"/>
</dbReference>
<dbReference type="AlphaFoldDB" id="A0A125JB66"/>
<evidence type="ECO:0000256" key="5">
    <source>
        <dbReference type="ARBA" id="ARBA00022801"/>
    </source>
</evidence>
<evidence type="ECO:0000256" key="8">
    <source>
        <dbReference type="ARBA" id="ARBA00047417"/>
    </source>
</evidence>